<feature type="signal peptide" evidence="1">
    <location>
        <begin position="1"/>
        <end position="24"/>
    </location>
</feature>
<name>A0A1V0B7A4_9GAMM</name>
<dbReference type="AlphaFoldDB" id="A0A1V0B7A4"/>
<dbReference type="RefSeq" id="WP_080050645.1">
    <property type="nucleotide sequence ID" value="NZ_CP020100.1"/>
</dbReference>
<evidence type="ECO:0000256" key="1">
    <source>
        <dbReference type="SAM" id="SignalP"/>
    </source>
</evidence>
<evidence type="ECO:0000313" key="2">
    <source>
        <dbReference type="EMBL" id="AQZ95771.1"/>
    </source>
</evidence>
<dbReference type="EMBL" id="CP020100">
    <property type="protein sequence ID" value="AQZ95771.1"/>
    <property type="molecule type" value="Genomic_DNA"/>
</dbReference>
<reference evidence="2 3" key="1">
    <citation type="submission" date="2017-03" db="EMBL/GenBank/DDBJ databases">
        <title>Complete genome sequence of the novel DNRA strain Pseudomonas sp. S-6-2 isolated from Chinese polluted river sediment. Journal of Biotechnology.</title>
        <authorList>
            <person name="Li J."/>
            <person name="Xiang F."/>
            <person name="Wang L."/>
            <person name="Xi L."/>
            <person name="Liu J."/>
        </authorList>
    </citation>
    <scope>NUCLEOTIDE SEQUENCE [LARGE SCALE GENOMIC DNA]</scope>
    <source>
        <strain evidence="2 3">S-6-2</strain>
    </source>
</reference>
<dbReference type="Proteomes" id="UP000243488">
    <property type="component" value="Chromosome"/>
</dbReference>
<evidence type="ECO:0008006" key="4">
    <source>
        <dbReference type="Google" id="ProtNLM"/>
    </source>
</evidence>
<feature type="chain" id="PRO_5012595110" description="Adhesin" evidence="1">
    <location>
        <begin position="25"/>
        <end position="331"/>
    </location>
</feature>
<organism evidence="2 3">
    <name type="scientific">Halopseudomonas phragmitis</name>
    <dbReference type="NCBI Taxonomy" id="1931241"/>
    <lineage>
        <taxon>Bacteria</taxon>
        <taxon>Pseudomonadati</taxon>
        <taxon>Pseudomonadota</taxon>
        <taxon>Gammaproteobacteria</taxon>
        <taxon>Pseudomonadales</taxon>
        <taxon>Pseudomonadaceae</taxon>
        <taxon>Halopseudomonas</taxon>
    </lineage>
</organism>
<keyword evidence="3" id="KW-1185">Reference proteome</keyword>
<dbReference type="KEGG" id="ppha:BVH74_13880"/>
<dbReference type="STRING" id="1931241.BVH74_13880"/>
<keyword evidence="1" id="KW-0732">Signal</keyword>
<evidence type="ECO:0000313" key="3">
    <source>
        <dbReference type="Proteomes" id="UP000243488"/>
    </source>
</evidence>
<proteinExistence type="predicted"/>
<accession>A0A1V0B7A4</accession>
<sequence length="331" mass="33107">MKTQRVLTPLAFGLAVAISGSAYAVGDGASAVIYDTQKNFNNEVLNQGTENTASVNDSLNSASGNVGVNVAAGDNNQQANAAAVATADALFVFGFPVVASAQASIDVQQKAFNNDLTNYSVPNDASLNNSANDTSGNVGINIAAGNYNQQKNDMAIASSSSAFTAGASVNVEQKSFGNNTDNLAVLDYGKQYVHLKLKADGTYEGVSDQIGDVYLDVWEGPTHPGGANIGHIDVDSAAQGAVDLNGDGGAFAFNEEGTLGLKGSVSGYIPVVVGFTGPVTNNATINGSLNNVSGNVGVNVAAGGGNQQSNSLAIAAGCTACPNGGGGGGEL</sequence>
<gene>
    <name evidence="2" type="ORF">BVH74_13880</name>
</gene>
<protein>
    <recommendedName>
        <fullName evidence="4">Adhesin</fullName>
    </recommendedName>
</protein>